<dbReference type="Proteomes" id="UP000664032">
    <property type="component" value="Unassembled WGS sequence"/>
</dbReference>
<dbReference type="EMBL" id="JAFIQS020000002">
    <property type="protein sequence ID" value="KAH9485469.1"/>
    <property type="molecule type" value="Genomic_DNA"/>
</dbReference>
<organism evidence="1 2">
    <name type="scientific">Psilocybe cubensis</name>
    <name type="common">Psychedelic mushroom</name>
    <name type="synonym">Stropharia cubensis</name>
    <dbReference type="NCBI Taxonomy" id="181762"/>
    <lineage>
        <taxon>Eukaryota</taxon>
        <taxon>Fungi</taxon>
        <taxon>Dikarya</taxon>
        <taxon>Basidiomycota</taxon>
        <taxon>Agaricomycotina</taxon>
        <taxon>Agaricomycetes</taxon>
        <taxon>Agaricomycetidae</taxon>
        <taxon>Agaricales</taxon>
        <taxon>Agaricineae</taxon>
        <taxon>Strophariaceae</taxon>
        <taxon>Psilocybe</taxon>
    </lineage>
</organism>
<comment type="caution">
    <text evidence="1">The sequence shown here is derived from an EMBL/GenBank/DDBJ whole genome shotgun (WGS) entry which is preliminary data.</text>
</comment>
<gene>
    <name evidence="1" type="ORF">JR316_0002377</name>
</gene>
<proteinExistence type="predicted"/>
<evidence type="ECO:0000313" key="1">
    <source>
        <dbReference type="EMBL" id="KAH9485469.1"/>
    </source>
</evidence>
<protein>
    <submittedName>
        <fullName evidence="1">ER-derived vesicles protein ERV14</fullName>
    </submittedName>
</protein>
<keyword evidence="2" id="KW-1185">Reference proteome</keyword>
<name>A0ACB8HCB4_PSICU</name>
<sequence length="411" mass="44508">MASLLERMNIPTNSLGPVRSKQSNRGASAPYNRANRAPRGDVDSQWSHDLFESHNSLSARLNVTPTAPKANLNPIAQKAIRDATTGSRTDSLSIKGAGSMGNVVEVTGLVGGTTAEDVAAIFKRCGQITDQKSMSNNRNDPRIRITFKTAASATSAVQKFNNQPADGKILSVKIVGASATGTSLGGRLGGSDGLDIVRDEGSVDVLMNTGEDTGSKMRSDSLLNSDPRAQVLLAPPGADPADYTQTPETRGGGRRGGRGRGGARSGRGRKRGGNNGGRWLFLFAVLYAAALLFGMVFFIIMYSDLESDYINPIDFCNKLNQFVIPEYAAHAFLALLFLLTGQWASLLWNVPLLAYNINKVVNKAHMYDATEIFRTLPQHQKEAYFKTAFYLLSFFFYLYKMIVSFIAEGDA</sequence>
<accession>A0ACB8HCB4</accession>
<reference evidence="1" key="1">
    <citation type="submission" date="2021-10" db="EMBL/GenBank/DDBJ databases">
        <title>Psilocybe cubensis genome.</title>
        <authorList>
            <person name="Mckernan K.J."/>
            <person name="Crawford S."/>
            <person name="Trippe A."/>
            <person name="Kane L.T."/>
            <person name="Mclaughlin S."/>
        </authorList>
    </citation>
    <scope>NUCLEOTIDE SEQUENCE</scope>
    <source>
        <strain evidence="1">MGC-MH-2018</strain>
    </source>
</reference>
<evidence type="ECO:0000313" key="2">
    <source>
        <dbReference type="Proteomes" id="UP000664032"/>
    </source>
</evidence>